<dbReference type="PANTHER" id="PTHR23028">
    <property type="entry name" value="ACETYLTRANSFERASE"/>
    <property type="match status" value="1"/>
</dbReference>
<dbReference type="InterPro" id="IPR050879">
    <property type="entry name" value="Acyltransferase_3"/>
</dbReference>
<keyword evidence="4" id="KW-1185">Reference proteome</keyword>
<comment type="caution">
    <text evidence="3">The sequence shown here is derived from an EMBL/GenBank/DDBJ whole genome shotgun (WGS) entry which is preliminary data.</text>
</comment>
<feature type="transmembrane region" description="Helical" evidence="1">
    <location>
        <begin position="25"/>
        <end position="43"/>
    </location>
</feature>
<keyword evidence="1" id="KW-0472">Membrane</keyword>
<evidence type="ECO:0000313" key="4">
    <source>
        <dbReference type="Proteomes" id="UP000249819"/>
    </source>
</evidence>
<feature type="transmembrane region" description="Helical" evidence="1">
    <location>
        <begin position="183"/>
        <end position="200"/>
    </location>
</feature>
<feature type="transmembrane region" description="Helical" evidence="1">
    <location>
        <begin position="266"/>
        <end position="285"/>
    </location>
</feature>
<feature type="transmembrane region" description="Helical" evidence="1">
    <location>
        <begin position="126"/>
        <end position="145"/>
    </location>
</feature>
<dbReference type="PANTHER" id="PTHR23028:SF134">
    <property type="entry name" value="PUTATIVE (AFU_ORTHOLOGUE AFUA_4G08520)-RELATED"/>
    <property type="match status" value="1"/>
</dbReference>
<feature type="transmembrane region" description="Helical" evidence="1">
    <location>
        <begin position="297"/>
        <end position="317"/>
    </location>
</feature>
<feature type="domain" description="Acyltransferase 3" evidence="2">
    <location>
        <begin position="25"/>
        <end position="347"/>
    </location>
</feature>
<dbReference type="Proteomes" id="UP000249819">
    <property type="component" value="Unassembled WGS sequence"/>
</dbReference>
<evidence type="ECO:0000256" key="1">
    <source>
        <dbReference type="SAM" id="Phobius"/>
    </source>
</evidence>
<feature type="transmembrane region" description="Helical" evidence="1">
    <location>
        <begin position="157"/>
        <end position="177"/>
    </location>
</feature>
<name>A0A327VML2_9BACT</name>
<dbReference type="AlphaFoldDB" id="A0A327VML2"/>
<feature type="transmembrane region" description="Helical" evidence="1">
    <location>
        <begin position="55"/>
        <end position="77"/>
    </location>
</feature>
<keyword evidence="1" id="KW-1133">Transmembrane helix</keyword>
<evidence type="ECO:0000259" key="2">
    <source>
        <dbReference type="Pfam" id="PF01757"/>
    </source>
</evidence>
<accession>A0A327VML2</accession>
<reference evidence="3 4" key="1">
    <citation type="submission" date="2018-06" db="EMBL/GenBank/DDBJ databases">
        <title>Genomic Encyclopedia of Archaeal and Bacterial Type Strains, Phase II (KMG-II): from individual species to whole genera.</title>
        <authorList>
            <person name="Goeker M."/>
        </authorList>
    </citation>
    <scope>NUCLEOTIDE SEQUENCE [LARGE SCALE GENOMIC DNA]</scope>
    <source>
        <strain evidence="3 4">DSM 29821</strain>
    </source>
</reference>
<feature type="transmembrane region" description="Helical" evidence="1">
    <location>
        <begin position="97"/>
        <end position="114"/>
    </location>
</feature>
<feature type="transmembrane region" description="Helical" evidence="1">
    <location>
        <begin position="242"/>
        <end position="260"/>
    </location>
</feature>
<dbReference type="GO" id="GO:0016747">
    <property type="term" value="F:acyltransferase activity, transferring groups other than amino-acyl groups"/>
    <property type="evidence" value="ECO:0007669"/>
    <property type="project" value="InterPro"/>
</dbReference>
<dbReference type="EMBL" id="QLMA01000008">
    <property type="protein sequence ID" value="RAJ76571.1"/>
    <property type="molecule type" value="Genomic_DNA"/>
</dbReference>
<dbReference type="InterPro" id="IPR002656">
    <property type="entry name" value="Acyl_transf_3_dom"/>
</dbReference>
<evidence type="ECO:0000313" key="3">
    <source>
        <dbReference type="EMBL" id="RAJ76571.1"/>
    </source>
</evidence>
<dbReference type="RefSeq" id="WP_245950928.1">
    <property type="nucleotide sequence ID" value="NZ_QLMA01000008.1"/>
</dbReference>
<gene>
    <name evidence="3" type="ORF">CLV59_10890</name>
</gene>
<sequence>METGTMPTSAATVPPQLKSRQHYEILDGLRGIAAIVVVIFHFMEEWITDYSKNFVGHGYLAVDFFFVLSGFVIAYAYDERMQRVSIKEFLVSRLIRLQPMVIFGAILGLVTFLWDPFVGLLPGYSPGKIALVFVTTMLMIPYPAITERFGNLFSFNAPAWSLFWEYIANIIYGVILWRLDRRILAALTVVAAGLLGWVAFRAGGIGGGWGAQNFWDGGARLFYSFSAGMVIYRYKLIIPNRLGFPGIGLLLCAALFIPFFPKNWLVEASIAIIYFPLLISLGAGAQLKSWLAPLCRFLGRLSYPLYMVHFGFIWIFVNYLKTQKPDTNTLIVVITLGVIAMIALGWLSLVLVDEPVRKWLQRKRSAKATK</sequence>
<feature type="transmembrane region" description="Helical" evidence="1">
    <location>
        <begin position="329"/>
        <end position="352"/>
    </location>
</feature>
<proteinExistence type="predicted"/>
<organism evidence="3 4">
    <name type="scientific">Chitinophaga dinghuensis</name>
    <dbReference type="NCBI Taxonomy" id="1539050"/>
    <lineage>
        <taxon>Bacteria</taxon>
        <taxon>Pseudomonadati</taxon>
        <taxon>Bacteroidota</taxon>
        <taxon>Chitinophagia</taxon>
        <taxon>Chitinophagales</taxon>
        <taxon>Chitinophagaceae</taxon>
        <taxon>Chitinophaga</taxon>
    </lineage>
</organism>
<dbReference type="Pfam" id="PF01757">
    <property type="entry name" value="Acyl_transf_3"/>
    <property type="match status" value="1"/>
</dbReference>
<keyword evidence="1" id="KW-0812">Transmembrane</keyword>
<protein>
    <submittedName>
        <fullName evidence="3">Peptidoglycan/LPS O-acetylase OafA/YrhL</fullName>
    </submittedName>
</protein>